<keyword evidence="3" id="KW-0479">Metal-binding</keyword>
<dbReference type="FunFam" id="3.40.50.300:FF:000742">
    <property type="entry name" value="NFX1-type zinc finger-containing protein 1"/>
    <property type="match status" value="1"/>
</dbReference>
<dbReference type="EMBL" id="JAZGQO010000001">
    <property type="protein sequence ID" value="KAK6195666.1"/>
    <property type="molecule type" value="Genomic_DNA"/>
</dbReference>
<accession>A0AAN8KGH7</accession>
<dbReference type="CDD" id="cd18808">
    <property type="entry name" value="SF1_C_Upf1"/>
    <property type="match status" value="1"/>
</dbReference>
<dbReference type="InterPro" id="IPR041677">
    <property type="entry name" value="DNA2/NAM7_AAA_11"/>
</dbReference>
<dbReference type="Pfam" id="PF13086">
    <property type="entry name" value="AAA_11"/>
    <property type="match status" value="2"/>
</dbReference>
<keyword evidence="2" id="KW-0963">Cytoplasm</keyword>
<dbReference type="GO" id="GO:0005737">
    <property type="term" value="C:cytoplasm"/>
    <property type="evidence" value="ECO:0007669"/>
    <property type="project" value="UniProtKB-SubCell"/>
</dbReference>
<feature type="region of interest" description="Disordered" evidence="7">
    <location>
        <begin position="12"/>
        <end position="178"/>
    </location>
</feature>
<dbReference type="Pfam" id="PF25396">
    <property type="entry name" value="ZNFX1"/>
    <property type="match status" value="1"/>
</dbReference>
<gene>
    <name evidence="9" type="ORF">SNE40_001048</name>
</gene>
<evidence type="ECO:0000259" key="8">
    <source>
        <dbReference type="PROSITE" id="PS51981"/>
    </source>
</evidence>
<evidence type="ECO:0000256" key="6">
    <source>
        <dbReference type="ARBA" id="ARBA00022859"/>
    </source>
</evidence>
<name>A0AAN8KGH7_PATCE</name>
<reference evidence="9 10" key="1">
    <citation type="submission" date="2024-01" db="EMBL/GenBank/DDBJ databases">
        <title>The genome of the rayed Mediterranean limpet Patella caerulea (Linnaeus, 1758).</title>
        <authorList>
            <person name="Anh-Thu Weber A."/>
            <person name="Halstead-Nussloch G."/>
        </authorList>
    </citation>
    <scope>NUCLEOTIDE SEQUENCE [LARGE SCALE GENOMIC DNA]</scope>
    <source>
        <strain evidence="9">AATW-2023a</strain>
        <tissue evidence="9">Whole specimen</tissue>
    </source>
</reference>
<dbReference type="Pfam" id="PF20173">
    <property type="entry name" value="ZnF_RZ-type"/>
    <property type="match status" value="1"/>
</dbReference>
<comment type="caution">
    <text evidence="9">The sequence shown here is derived from an EMBL/GenBank/DDBJ whole genome shotgun (WGS) entry which is preliminary data.</text>
</comment>
<feature type="compositionally biased region" description="Basic and acidic residues" evidence="7">
    <location>
        <begin position="345"/>
        <end position="368"/>
    </location>
</feature>
<dbReference type="PROSITE" id="PS51981">
    <property type="entry name" value="ZF_RZ"/>
    <property type="match status" value="1"/>
</dbReference>
<feature type="compositionally biased region" description="Basic and acidic residues" evidence="7">
    <location>
        <begin position="162"/>
        <end position="178"/>
    </location>
</feature>
<dbReference type="PANTHER" id="PTHR10887:SF341">
    <property type="entry name" value="NFX1-TYPE ZINC FINGER-CONTAINING PROTEIN 1"/>
    <property type="match status" value="1"/>
</dbReference>
<organism evidence="9 10">
    <name type="scientific">Patella caerulea</name>
    <name type="common">Rayed Mediterranean limpet</name>
    <dbReference type="NCBI Taxonomy" id="87958"/>
    <lineage>
        <taxon>Eukaryota</taxon>
        <taxon>Metazoa</taxon>
        <taxon>Spiralia</taxon>
        <taxon>Lophotrochozoa</taxon>
        <taxon>Mollusca</taxon>
        <taxon>Gastropoda</taxon>
        <taxon>Patellogastropoda</taxon>
        <taxon>Patelloidea</taxon>
        <taxon>Patellidae</taxon>
        <taxon>Patella</taxon>
    </lineage>
</organism>
<comment type="subcellular location">
    <subcellularLocation>
        <location evidence="1">Cytoplasm</location>
    </subcellularLocation>
</comment>
<dbReference type="Proteomes" id="UP001347796">
    <property type="component" value="Unassembled WGS sequence"/>
</dbReference>
<evidence type="ECO:0000256" key="2">
    <source>
        <dbReference type="ARBA" id="ARBA00022490"/>
    </source>
</evidence>
<dbReference type="InterPro" id="IPR047187">
    <property type="entry name" value="SF1_C_Upf1"/>
</dbReference>
<feature type="domain" description="RZ-type" evidence="8">
    <location>
        <begin position="1877"/>
        <end position="1946"/>
    </location>
</feature>
<dbReference type="Pfam" id="PF13087">
    <property type="entry name" value="AAA_12"/>
    <property type="match status" value="1"/>
</dbReference>
<dbReference type="InterPro" id="IPR041679">
    <property type="entry name" value="DNA2/NAM7-like_C"/>
</dbReference>
<dbReference type="InterPro" id="IPR046439">
    <property type="entry name" value="ZF_RZ_dom"/>
</dbReference>
<proteinExistence type="predicted"/>
<dbReference type="GO" id="GO:0004386">
    <property type="term" value="F:helicase activity"/>
    <property type="evidence" value="ECO:0007669"/>
    <property type="project" value="InterPro"/>
</dbReference>
<evidence type="ECO:0000256" key="4">
    <source>
        <dbReference type="ARBA" id="ARBA00022771"/>
    </source>
</evidence>
<keyword evidence="4" id="KW-0863">Zinc-finger</keyword>
<sequence length="1970" mass="226545">MNRSLRKLMERLNIEEGRNDDIPQPRRKDGRNVIRPEEARIREPEEGLNDDRPQSRRRDNNLSIENPPRRNVTRPEEARIGEPNVNRRGQDLELPGVNLDENGGHQGARGRGRGRGGAGGRGRGGRGRHQQQNPLVNNEANNRGRGNQRHNNHNTARGGRRYQSENRNNRNRSREGERKTDVLNWRRLQEYKQKDPSEILVSLGHDYSGLQELLNSQRQDPNIVTLLLSVIAKACACESMPQNLNNILVKLPRSFFLSEGLPGIILRLQDQDESRQKNIIMDTLVTLKELLIRVPGSYADQSGVLATLQKEVDSLREISDVIDDDIMVCLTEVSDLEASKHKKMRDVLSHRRTRRAEEERHPPDEYRDMSLLPTLDDLNPNMQPFLRKNKINGRYDDVNHYLDVQFRLLREDFIQPLRNGIAEYQKIIIEPRKRRNRLQDIRVYKDVSVIRSVCSKTDLLHRIQFDVSSLQRVKWEMSKRLIYGSLICLSSDNFQTFYIATVSDRDPKLLKDGYIDVKFEQRLEEINAIDTDQRFVMVETTAYYEAYKHVLRGLQNITKLPFEKYIVQCQSAVDTPKYLTIGRKFDLRPLIDDDIQLREDTNLRIQGRTDRYNFSRKSMCAEKVNMVDLQSWPSHEMLNLDESQYRALQTALTKEFSVIQGPPGTGKTYVGLKIVKALLHNSKHWDEIGTARRPMLIVCYTNHALDQFLSGIVEFYKGSVIRVGGRISDSNLEKYSLRSWKKRAREEGRYKNLARLGFIHGDHLRFLHGNIESVSQQIDAAEGDILTEETLRHVMSDRHSDQLEIDRYKIMLQTMGYQAPQITSLMVEWLGLGASGPIVVDVLGETETENVEDQVEEVIEVQGDHDIARNNRILFEDADEARDNSFERVIQDGLQLKKKCIALDISNLDKDNFQLYDGFQIPKKQRKKLKRKIRQNIKSKNKMTVTEAKDVKHIWNIDIDSRWRLYRYWVSRFREKLRADIIDRSQEYKEACNAQREVMLEKEKSIMSEASVIAMTTTGAARYQAILQEINPRIIVVEEAAEVLEGHVITTLAKDCEQLILIGDHKQLRPNPNVYKLATQYNLQISLFERMLTNGVRCDCLQLQHRMRPEISKLMKPIYPELRDHSSVHGLEHVKGMENDIFFINHNHQEEHDEENKSHSNIYEAQFVVALADYLTKQGYSRQQITILTTYSGQMFQLRKLMPKTRFEGIRVTPVDNYQGEENDIIILSLVRSNDENKIGFLKIENRICVALSRAKKGLYVIGNFDILQSVSYLWKEMTIMLKKSGEIGEKLILKCQNHPEDPGIEIGKPEDFQKAPAGGCQKLCNARLDCGHACVMSCHPLDLEHEEYQCHKPCPKACSSNHPCKRKCYQDCGDCTTRVTKLIPRCGHLEKVPCYMKPEEHKCTQKCLEFLPCGHLCGNICGVGHQCKNVITKTWPCGHNGEVKCVERDYAVCRMKCKKILACGHQCRGTCSTCLSGRLHESCKENCTKTLVCAHNCKSYCSNCPPCGMKCSNKCPHSKCTRLCGELCKPCKEPCTWACEHYQCTMLCSEPCNRPRCDSPCKKRLKCGHPCIGLCGEPCPRYCRRCNADVVTDIFFGTEDEPDARFVELKDCKHIVEYSSLDAWMDQDTSSDKANYVQMKCCPKCKTPIRRSVRYGTIINQLLQNIDQVKEKYIGNETHIESLRGQIKLDLRKAILKCQPRKFPFMVSDGKNRPNRVKPVDKLGRYLDICVSENELITLQNQLKFLVKAAERYSMFNDIVKLETLGGLRSKEFKEIQLGLQPFIDWITVKRSSLSDQEIKDVQNELDRHNLLYKLFINEVTIEKRSLQIPSNTKSQVEECKLFIKTGLPFTQKNKDDLENTMKMLEQISPPSGLGITDDERVMIVSAMQLSKGHWYKCRNGHVYAIGDCGGATVEGKCPECDTSIGGSGHRLRDDNALASEMDGARYSAFSEQAFLENYPDLMNNLDLV</sequence>
<dbReference type="InterPro" id="IPR045055">
    <property type="entry name" value="DNA2/NAM7-like"/>
</dbReference>
<dbReference type="InterPro" id="IPR057373">
    <property type="entry name" value="ZNFX1"/>
</dbReference>
<dbReference type="GO" id="GO:0031048">
    <property type="term" value="P:regulatory ncRNA-mediated heterochromatin formation"/>
    <property type="evidence" value="ECO:0007669"/>
    <property type="project" value="TreeGrafter"/>
</dbReference>
<evidence type="ECO:0000256" key="7">
    <source>
        <dbReference type="SAM" id="MobiDB-lite"/>
    </source>
</evidence>
<evidence type="ECO:0000313" key="10">
    <source>
        <dbReference type="Proteomes" id="UP001347796"/>
    </source>
</evidence>
<evidence type="ECO:0000256" key="3">
    <source>
        <dbReference type="ARBA" id="ARBA00022723"/>
    </source>
</evidence>
<feature type="compositionally biased region" description="Basic and acidic residues" evidence="7">
    <location>
        <begin position="12"/>
        <end position="60"/>
    </location>
</feature>
<dbReference type="GO" id="GO:0002376">
    <property type="term" value="P:immune system process"/>
    <property type="evidence" value="ECO:0007669"/>
    <property type="project" value="UniProtKB-KW"/>
</dbReference>
<dbReference type="SUPFAM" id="SSF52540">
    <property type="entry name" value="P-loop containing nucleoside triphosphate hydrolases"/>
    <property type="match status" value="1"/>
</dbReference>
<dbReference type="Gene3D" id="3.40.50.300">
    <property type="entry name" value="P-loop containing nucleotide triphosphate hydrolases"/>
    <property type="match status" value="3"/>
</dbReference>
<dbReference type="GO" id="GO:0008270">
    <property type="term" value="F:zinc ion binding"/>
    <property type="evidence" value="ECO:0007669"/>
    <property type="project" value="UniProtKB-KW"/>
</dbReference>
<evidence type="ECO:0000313" key="9">
    <source>
        <dbReference type="EMBL" id="KAK6195666.1"/>
    </source>
</evidence>
<keyword evidence="5" id="KW-0862">Zinc</keyword>
<evidence type="ECO:0000256" key="5">
    <source>
        <dbReference type="ARBA" id="ARBA00022833"/>
    </source>
</evidence>
<evidence type="ECO:0000256" key="1">
    <source>
        <dbReference type="ARBA" id="ARBA00004496"/>
    </source>
</evidence>
<protein>
    <recommendedName>
        <fullName evidence="8">RZ-type domain-containing protein</fullName>
    </recommendedName>
</protein>
<dbReference type="InterPro" id="IPR027417">
    <property type="entry name" value="P-loop_NTPase"/>
</dbReference>
<dbReference type="PANTHER" id="PTHR10887">
    <property type="entry name" value="DNA2/NAM7 HELICASE FAMILY"/>
    <property type="match status" value="1"/>
</dbReference>
<dbReference type="GO" id="GO:0031380">
    <property type="term" value="C:nuclear RNA-directed RNA polymerase complex"/>
    <property type="evidence" value="ECO:0007669"/>
    <property type="project" value="TreeGrafter"/>
</dbReference>
<keyword evidence="10" id="KW-1185">Reference proteome</keyword>
<keyword evidence="6" id="KW-0391">Immunity</keyword>
<feature type="region of interest" description="Disordered" evidence="7">
    <location>
        <begin position="344"/>
        <end position="373"/>
    </location>
</feature>